<dbReference type="SUPFAM" id="SSF81383">
    <property type="entry name" value="F-box domain"/>
    <property type="match status" value="1"/>
</dbReference>
<keyword evidence="2" id="KW-1185">Reference proteome</keyword>
<gene>
    <name evidence="1" type="ORF">F5X68DRAFT_257719</name>
</gene>
<dbReference type="AlphaFoldDB" id="A0A9P8VPY9"/>
<sequence>MPDNADEDWRVDGLRCRNLDYQGYHPHDVPISWTLGLLDLPAELQIEIFLNLFNQQSVVALRLTCRKLEDVYQRIADTVRIDQRERIIEPIRNYIQFLDRFKLPEGRIHKPPPGG</sequence>
<proteinExistence type="predicted"/>
<dbReference type="InterPro" id="IPR036047">
    <property type="entry name" value="F-box-like_dom_sf"/>
</dbReference>
<dbReference type="OrthoDB" id="5343383at2759"/>
<accession>A0A9P8VPY9</accession>
<evidence type="ECO:0000313" key="1">
    <source>
        <dbReference type="EMBL" id="KAH6697581.1"/>
    </source>
</evidence>
<evidence type="ECO:0008006" key="3">
    <source>
        <dbReference type="Google" id="ProtNLM"/>
    </source>
</evidence>
<evidence type="ECO:0000313" key="2">
    <source>
        <dbReference type="Proteomes" id="UP000770015"/>
    </source>
</evidence>
<reference evidence="1" key="1">
    <citation type="journal article" date="2021" name="Nat. Commun.">
        <title>Genetic determinants of endophytism in the Arabidopsis root mycobiome.</title>
        <authorList>
            <person name="Mesny F."/>
            <person name="Miyauchi S."/>
            <person name="Thiergart T."/>
            <person name="Pickel B."/>
            <person name="Atanasova L."/>
            <person name="Karlsson M."/>
            <person name="Huettel B."/>
            <person name="Barry K.W."/>
            <person name="Haridas S."/>
            <person name="Chen C."/>
            <person name="Bauer D."/>
            <person name="Andreopoulos W."/>
            <person name="Pangilinan J."/>
            <person name="LaButti K."/>
            <person name="Riley R."/>
            <person name="Lipzen A."/>
            <person name="Clum A."/>
            <person name="Drula E."/>
            <person name="Henrissat B."/>
            <person name="Kohler A."/>
            <person name="Grigoriev I.V."/>
            <person name="Martin F.M."/>
            <person name="Hacquard S."/>
        </authorList>
    </citation>
    <scope>NUCLEOTIDE SEQUENCE</scope>
    <source>
        <strain evidence="1">MPI-SDFR-AT-0117</strain>
    </source>
</reference>
<dbReference type="EMBL" id="JAGSXJ010000001">
    <property type="protein sequence ID" value="KAH6697581.1"/>
    <property type="molecule type" value="Genomic_DNA"/>
</dbReference>
<dbReference type="Proteomes" id="UP000770015">
    <property type="component" value="Unassembled WGS sequence"/>
</dbReference>
<name>A0A9P8VPY9_9PEZI</name>
<comment type="caution">
    <text evidence="1">The sequence shown here is derived from an EMBL/GenBank/DDBJ whole genome shotgun (WGS) entry which is preliminary data.</text>
</comment>
<organism evidence="1 2">
    <name type="scientific">Plectosphaerella plurivora</name>
    <dbReference type="NCBI Taxonomy" id="936078"/>
    <lineage>
        <taxon>Eukaryota</taxon>
        <taxon>Fungi</taxon>
        <taxon>Dikarya</taxon>
        <taxon>Ascomycota</taxon>
        <taxon>Pezizomycotina</taxon>
        <taxon>Sordariomycetes</taxon>
        <taxon>Hypocreomycetidae</taxon>
        <taxon>Glomerellales</taxon>
        <taxon>Plectosphaerellaceae</taxon>
        <taxon>Plectosphaerella</taxon>
    </lineage>
</organism>
<protein>
    <recommendedName>
        <fullName evidence="3">F-box domain-containing protein</fullName>
    </recommendedName>
</protein>